<evidence type="ECO:0008006" key="4">
    <source>
        <dbReference type="Google" id="ProtNLM"/>
    </source>
</evidence>
<organism evidence="2 3">
    <name type="scientific">Jiella sonneratiae</name>
    <dbReference type="NCBI Taxonomy" id="2816856"/>
    <lineage>
        <taxon>Bacteria</taxon>
        <taxon>Pseudomonadati</taxon>
        <taxon>Pseudomonadota</taxon>
        <taxon>Alphaproteobacteria</taxon>
        <taxon>Hyphomicrobiales</taxon>
        <taxon>Aurantimonadaceae</taxon>
        <taxon>Jiella</taxon>
    </lineage>
</organism>
<dbReference type="EMBL" id="JAFMPY010000038">
    <property type="protein sequence ID" value="MBO0906336.1"/>
    <property type="molecule type" value="Genomic_DNA"/>
</dbReference>
<feature type="chain" id="PRO_5045559052" description="DUF1579 domain-containing protein" evidence="1">
    <location>
        <begin position="27"/>
        <end position="137"/>
    </location>
</feature>
<keyword evidence="3" id="KW-1185">Reference proteome</keyword>
<dbReference type="Proteomes" id="UP000664288">
    <property type="component" value="Unassembled WGS sequence"/>
</dbReference>
<feature type="signal peptide" evidence="1">
    <location>
        <begin position="1"/>
        <end position="26"/>
    </location>
</feature>
<evidence type="ECO:0000313" key="2">
    <source>
        <dbReference type="EMBL" id="MBO0906336.1"/>
    </source>
</evidence>
<evidence type="ECO:0000256" key="1">
    <source>
        <dbReference type="SAM" id="SignalP"/>
    </source>
</evidence>
<proteinExistence type="predicted"/>
<keyword evidence="1" id="KW-0732">Signal</keyword>
<protein>
    <recommendedName>
        <fullName evidence="4">DUF1579 domain-containing protein</fullName>
    </recommendedName>
</protein>
<accession>A0ABS3J9I4</accession>
<reference evidence="2 3" key="1">
    <citation type="submission" date="2021-03" db="EMBL/GenBank/DDBJ databases">
        <title>Whole genome sequence of Jiella sp. MQZ13P-4.</title>
        <authorList>
            <person name="Tuo L."/>
        </authorList>
    </citation>
    <scope>NUCLEOTIDE SEQUENCE [LARGE SCALE GENOMIC DNA]</scope>
    <source>
        <strain evidence="2 3">MQZ13P-4</strain>
    </source>
</reference>
<comment type="caution">
    <text evidence="2">The sequence shown here is derived from an EMBL/GenBank/DDBJ whole genome shotgun (WGS) entry which is preliminary data.</text>
</comment>
<name>A0ABS3J9I4_9HYPH</name>
<sequence length="137" mass="14711">MDKLRITTLAGLSVAALLSTRVPSRAADLDCTAYMTGKWVGTGAAPGGIAMELQNIYSFTADGDFETINRYRAPGKEWSEQTVTGEWTAKPDTDAPQGCAVSMTSTDESGSATSVATYVRIDDETLSTMGFEMHREK</sequence>
<evidence type="ECO:0000313" key="3">
    <source>
        <dbReference type="Proteomes" id="UP000664288"/>
    </source>
</evidence>
<gene>
    <name evidence="2" type="ORF">J1C47_22020</name>
</gene>
<dbReference type="RefSeq" id="WP_207352968.1">
    <property type="nucleotide sequence ID" value="NZ_JAFMPY010000038.1"/>
</dbReference>